<accession>A0A8J4D9F0</accession>
<feature type="region of interest" description="Disordered" evidence="7">
    <location>
        <begin position="345"/>
        <end position="560"/>
    </location>
</feature>
<comment type="caution">
    <text evidence="10">The sequence shown here is derived from an EMBL/GenBank/DDBJ whole genome shotgun (WGS) entry which is preliminary data.</text>
</comment>
<keyword evidence="5 6" id="KW-0472">Membrane</keyword>
<evidence type="ECO:0000256" key="3">
    <source>
        <dbReference type="ARBA" id="ARBA00022692"/>
    </source>
</evidence>
<keyword evidence="12" id="KW-1185">Reference proteome</keyword>
<comment type="subcellular location">
    <subcellularLocation>
        <location evidence="1 6">Membrane</location>
        <topology evidence="1 6">Multi-pass membrane protein</topology>
    </subcellularLocation>
</comment>
<keyword evidence="3 6" id="KW-0812">Transmembrane</keyword>
<feature type="transmembrane region" description="Helical" evidence="6">
    <location>
        <begin position="1193"/>
        <end position="1211"/>
    </location>
</feature>
<dbReference type="EC" id="3.4.21.105" evidence="6"/>
<feature type="transmembrane region" description="Helical" evidence="6">
    <location>
        <begin position="1127"/>
        <end position="1147"/>
    </location>
</feature>
<comment type="caution">
    <text evidence="6">Lacks conserved residue(s) required for the propagation of feature annotation.</text>
</comment>
<feature type="compositionally biased region" description="Low complexity" evidence="7">
    <location>
        <begin position="68"/>
        <end position="82"/>
    </location>
</feature>
<feature type="region of interest" description="Disordered" evidence="7">
    <location>
        <begin position="27"/>
        <end position="137"/>
    </location>
</feature>
<feature type="domain" description="Peptidase S54 rhomboid" evidence="8">
    <location>
        <begin position="1065"/>
        <end position="1211"/>
    </location>
</feature>
<evidence type="ECO:0000313" key="11">
    <source>
        <dbReference type="Proteomes" id="UP000722791"/>
    </source>
</evidence>
<dbReference type="SUPFAM" id="SSF144091">
    <property type="entry name" value="Rhomboid-like"/>
    <property type="match status" value="1"/>
</dbReference>
<dbReference type="InterPro" id="IPR035952">
    <property type="entry name" value="Rhomboid-like_sf"/>
</dbReference>
<dbReference type="GO" id="GO:0016020">
    <property type="term" value="C:membrane"/>
    <property type="evidence" value="ECO:0007669"/>
    <property type="project" value="UniProtKB-SubCell"/>
</dbReference>
<evidence type="ECO:0000313" key="12">
    <source>
        <dbReference type="Proteomes" id="UP000747110"/>
    </source>
</evidence>
<feature type="compositionally biased region" description="Low complexity" evidence="7">
    <location>
        <begin position="42"/>
        <end position="60"/>
    </location>
</feature>
<keyword evidence="4 6" id="KW-1133">Transmembrane helix</keyword>
<dbReference type="PANTHER" id="PTHR22936">
    <property type="entry name" value="RHOMBOID-RELATED"/>
    <property type="match status" value="1"/>
</dbReference>
<evidence type="ECO:0000313" key="9">
    <source>
        <dbReference type="EMBL" id="GIL77061.1"/>
    </source>
</evidence>
<dbReference type="OrthoDB" id="418595at2759"/>
<feature type="compositionally biased region" description="Polar residues" evidence="7">
    <location>
        <begin position="351"/>
        <end position="362"/>
    </location>
</feature>
<feature type="compositionally biased region" description="Polar residues" evidence="7">
    <location>
        <begin position="405"/>
        <end position="416"/>
    </location>
</feature>
<dbReference type="Pfam" id="PF01694">
    <property type="entry name" value="Rhomboid"/>
    <property type="match status" value="1"/>
</dbReference>
<feature type="compositionally biased region" description="Low complexity" evidence="7">
    <location>
        <begin position="393"/>
        <end position="404"/>
    </location>
</feature>
<feature type="compositionally biased region" description="Low complexity" evidence="7">
    <location>
        <begin position="447"/>
        <end position="477"/>
    </location>
</feature>
<feature type="compositionally biased region" description="Low complexity" evidence="7">
    <location>
        <begin position="317"/>
        <end position="326"/>
    </location>
</feature>
<feature type="region of interest" description="Disordered" evidence="7">
    <location>
        <begin position="612"/>
        <end position="672"/>
    </location>
</feature>
<evidence type="ECO:0000313" key="10">
    <source>
        <dbReference type="EMBL" id="GIL97632.1"/>
    </source>
</evidence>
<feature type="region of interest" description="Disordered" evidence="7">
    <location>
        <begin position="181"/>
        <end position="213"/>
    </location>
</feature>
<gene>
    <name evidence="9" type="ORF">Vretifemale_6623</name>
    <name evidence="10" type="ORF">Vretimale_3226</name>
</gene>
<feature type="compositionally biased region" description="Low complexity" evidence="7">
    <location>
        <begin position="120"/>
        <end position="131"/>
    </location>
</feature>
<dbReference type="PANTHER" id="PTHR22936:SF99">
    <property type="entry name" value="RHOMBOID-LIKE PROTEASE"/>
    <property type="match status" value="1"/>
</dbReference>
<comment type="catalytic activity">
    <reaction evidence="6">
        <text>Cleaves type-1 transmembrane domains using a catalytic dyad composed of serine and histidine that are contributed by different transmembrane domains.</text>
        <dbReference type="EC" id="3.4.21.105"/>
    </reaction>
</comment>
<name>A0A8J4D9F0_9CHLO</name>
<comment type="function">
    <text evidence="6">Serine protease involved in intramembrane proteolysis.</text>
</comment>
<dbReference type="InterPro" id="IPR002610">
    <property type="entry name" value="Peptidase_S54_rhomboid-like"/>
</dbReference>
<evidence type="ECO:0000256" key="1">
    <source>
        <dbReference type="ARBA" id="ARBA00004141"/>
    </source>
</evidence>
<organism evidence="10 11">
    <name type="scientific">Volvox reticuliferus</name>
    <dbReference type="NCBI Taxonomy" id="1737510"/>
    <lineage>
        <taxon>Eukaryota</taxon>
        <taxon>Viridiplantae</taxon>
        <taxon>Chlorophyta</taxon>
        <taxon>core chlorophytes</taxon>
        <taxon>Chlorophyceae</taxon>
        <taxon>CS clade</taxon>
        <taxon>Chlamydomonadales</taxon>
        <taxon>Volvocaceae</taxon>
        <taxon>Volvox</taxon>
    </lineage>
</organism>
<feature type="compositionally biased region" description="Low complexity" evidence="7">
    <location>
        <begin position="501"/>
        <end position="535"/>
    </location>
</feature>
<evidence type="ECO:0000259" key="8">
    <source>
        <dbReference type="Pfam" id="PF01694"/>
    </source>
</evidence>
<comment type="similarity">
    <text evidence="2 6">Belongs to the peptidase S54 family.</text>
</comment>
<dbReference type="EMBL" id="BNCP01000010">
    <property type="protein sequence ID" value="GIL77061.1"/>
    <property type="molecule type" value="Genomic_DNA"/>
</dbReference>
<feature type="compositionally biased region" description="Gly residues" evidence="7">
    <location>
        <begin position="294"/>
        <end position="316"/>
    </location>
</feature>
<evidence type="ECO:0000256" key="7">
    <source>
        <dbReference type="SAM" id="MobiDB-lite"/>
    </source>
</evidence>
<proteinExistence type="inferred from homology"/>
<evidence type="ECO:0000256" key="5">
    <source>
        <dbReference type="ARBA" id="ARBA00023136"/>
    </source>
</evidence>
<keyword evidence="6" id="KW-0645">Protease</keyword>
<feature type="transmembrane region" description="Helical" evidence="6">
    <location>
        <begin position="1159"/>
        <end position="1178"/>
    </location>
</feature>
<dbReference type="GO" id="GO:0004252">
    <property type="term" value="F:serine-type endopeptidase activity"/>
    <property type="evidence" value="ECO:0007669"/>
    <property type="project" value="InterPro"/>
</dbReference>
<feature type="compositionally biased region" description="Low complexity" evidence="7">
    <location>
        <begin position="739"/>
        <end position="752"/>
    </location>
</feature>
<dbReference type="Gene3D" id="1.20.1540.10">
    <property type="entry name" value="Rhomboid-like"/>
    <property type="match status" value="1"/>
</dbReference>
<feature type="compositionally biased region" description="Low complexity" evidence="7">
    <location>
        <begin position="623"/>
        <end position="645"/>
    </location>
</feature>
<evidence type="ECO:0000256" key="4">
    <source>
        <dbReference type="ARBA" id="ARBA00022989"/>
    </source>
</evidence>
<keyword evidence="6" id="KW-0720">Serine protease</keyword>
<dbReference type="EMBL" id="BNCQ01000004">
    <property type="protein sequence ID" value="GIL97632.1"/>
    <property type="molecule type" value="Genomic_DNA"/>
</dbReference>
<protein>
    <recommendedName>
        <fullName evidence="6">RHOMBOID-like protein</fullName>
        <ecNumber evidence="6">3.4.21.105</ecNumber>
    </recommendedName>
</protein>
<sequence>MPSSSSSSSSFLRKRRLEWDWDADYLANAAPDTDPSPEQTTASHHFASPSPSSHVPVSAVEALSGAAHSIGSSRHSAVSRSSQPPPPQPPSQHWSASSSARSSKVLDHPGEYFPHSGAAISSRRGSDTDGSLDGGQGGIDGSLLLSGSSRSSVSILLNANDVPAAAATAAPAAAIAATAASPAAGGNGIVSASGSERHSSRRSSSQTAPTTGVSDIEAAHGNSASLVSIDSVAAAGHAAGQHVQEHTGPGVAAIDGAAAATPGSNGNTKTLGGDISRASLRSSGAGFRTPSEESGGGSRSINGIGSGSGNHSGSGAKGHSSHRSSSQTAPTTGLSDIEAAAAVTATAAATGSRQTSVHGSRNGSASASGSERHSSRRSSSQMAPTTGLSDIEAATAVTATAAATGSRQASVHGSRNGSASASGSERHSSRRSSSQTAPTTGLSDIEAAAAVTATAAATGSRQASVHSSIHGSASASGSERHSSRRSSSQTAPTTGLSDIEAAAAVTATAAATGSRQASVHSSIHGSGNGSASASGSERHSSRRSSSQMAPTTGLSDIEAAHGNSASLVSIDSVAAAGQSAGQHVQELTGSGVVAPGSGGNLGGGHISGTGFRASAVESGGGSHSTSGSISGSGAGSRISSRSSSIKILPSANEGHEEGASQSVGGGSDGGSRNSVKICSASGAGNSGSVSGSGASDYLMGLAAAGGAAAAATGPSSGAARLLKAPPSAEDGNRAAGSRALSPTAISSAASPAPASLPRMEHIQADDTAAPDGVVYACVPVLAAAAALPPPLSQNPAKLSEVRVPNSANLVHSASAASSAVVAAAASAAIVSAAIVSAAAPAAVSARAAAAVPAAISAAASAAKRPAVSAPAALISAAPNQQRVVALPEADAEGIDLVANVAVAGDGSSITAEDNAAAVASAAADSDVCSEPGALHPEVRRRLIGHFGRQRAKSIRNWKDLSHIMASKPPGYWLLSTMLLLVMMVGLFFFMAGQYEFVRPIDVSTLANGSEDATALLNGDPISNHNWGPPALRRWMIFWRSTSSRTFSFDYLRLWGGRYSPDVEAGQWWRWVTSLFVHQNTMHLAANMALLLVLSVYLESLFGFWRILPVWVVAGIAGNMASAFFENTCMLVVGSSGAIFGLLGTYVADAALNFESIPLLWLRLLGMAAVAALLVALQASGHSGGTTRGSSTSHASHVGGFLAGGFLSVLLVPDFKAKRSRKVKELLKALGLASHLPEHNSPGGIQLYSFWQRHKTLLNALYFVSILMLLLMLLTIPIILYLRTFKRMVCG</sequence>
<feature type="compositionally biased region" description="Low complexity" evidence="7">
    <location>
        <begin position="91"/>
        <end position="103"/>
    </location>
</feature>
<dbReference type="GO" id="GO:0006508">
    <property type="term" value="P:proteolysis"/>
    <property type="evidence" value="ECO:0007669"/>
    <property type="project" value="UniProtKB-KW"/>
</dbReference>
<keyword evidence="6" id="KW-0378">Hydrolase</keyword>
<feature type="region of interest" description="Disordered" evidence="7">
    <location>
        <begin position="255"/>
        <end position="332"/>
    </location>
</feature>
<dbReference type="Proteomes" id="UP000747110">
    <property type="component" value="Unassembled WGS sequence"/>
</dbReference>
<feature type="transmembrane region" description="Helical" evidence="6">
    <location>
        <begin position="1083"/>
        <end position="1107"/>
    </location>
</feature>
<feature type="transmembrane region" description="Helical" evidence="6">
    <location>
        <begin position="971"/>
        <end position="991"/>
    </location>
</feature>
<feature type="region of interest" description="Disordered" evidence="7">
    <location>
        <begin position="717"/>
        <end position="752"/>
    </location>
</feature>
<evidence type="ECO:0000256" key="6">
    <source>
        <dbReference type="RuleBase" id="RU362115"/>
    </source>
</evidence>
<dbReference type="Proteomes" id="UP000722791">
    <property type="component" value="Unassembled WGS sequence"/>
</dbReference>
<reference evidence="10" key="1">
    <citation type="journal article" date="2021" name="Proc. Natl. Acad. Sci. U.S.A.">
        <title>Three genomes in the algal genus Volvox reveal the fate of a haploid sex-determining region after a transition to homothallism.</title>
        <authorList>
            <person name="Yamamoto K."/>
            <person name="Hamaji T."/>
            <person name="Kawai-Toyooka H."/>
            <person name="Matsuzaki R."/>
            <person name="Takahashi F."/>
            <person name="Nishimura Y."/>
            <person name="Kawachi M."/>
            <person name="Noguchi H."/>
            <person name="Minakuchi Y."/>
            <person name="Umen J.G."/>
            <person name="Toyoda A."/>
            <person name="Nozaki H."/>
        </authorList>
    </citation>
    <scope>NUCLEOTIDE SEQUENCE</scope>
    <source>
        <strain evidence="10">NIES-3785</strain>
        <strain evidence="9">NIES-3786</strain>
    </source>
</reference>
<dbReference type="InterPro" id="IPR022764">
    <property type="entry name" value="Peptidase_S54_rhomboid_dom"/>
</dbReference>
<feature type="transmembrane region" description="Helical" evidence="6">
    <location>
        <begin position="1259"/>
        <end position="1281"/>
    </location>
</feature>
<evidence type="ECO:0000256" key="2">
    <source>
        <dbReference type="ARBA" id="ARBA00009045"/>
    </source>
</evidence>